<feature type="transmembrane region" description="Helical" evidence="1">
    <location>
        <begin position="20"/>
        <end position="42"/>
    </location>
</feature>
<feature type="domain" description="THIF-type NAD/FAD binding fold" evidence="2">
    <location>
        <begin position="12"/>
        <end position="155"/>
    </location>
</feature>
<evidence type="ECO:0000259" key="2">
    <source>
        <dbReference type="Pfam" id="PF00899"/>
    </source>
</evidence>
<dbReference type="GO" id="GO:0016779">
    <property type="term" value="F:nucleotidyltransferase activity"/>
    <property type="evidence" value="ECO:0007669"/>
    <property type="project" value="UniProtKB-KW"/>
</dbReference>
<dbReference type="Proteomes" id="UP000461162">
    <property type="component" value="Unassembled WGS sequence"/>
</dbReference>
<dbReference type="PANTHER" id="PTHR43267">
    <property type="entry name" value="TRNA THREONYLCARBAMOYLADENOSINE DEHYDRATASE"/>
    <property type="match status" value="1"/>
</dbReference>
<keyword evidence="3" id="KW-0548">Nucleotidyltransferase</keyword>
<protein>
    <submittedName>
        <fullName evidence="3">Sulfur carrier protein ThiS adenylyltransferase ThiF</fullName>
    </submittedName>
</protein>
<keyword evidence="1" id="KW-0472">Membrane</keyword>
<dbReference type="EMBL" id="WODC01000002">
    <property type="protein sequence ID" value="MUM76877.1"/>
    <property type="molecule type" value="Genomic_DNA"/>
</dbReference>
<dbReference type="AlphaFoldDB" id="A0A7K1KLI7"/>
<keyword evidence="3" id="KW-0808">Transferase</keyword>
<dbReference type="InterPro" id="IPR045886">
    <property type="entry name" value="ThiF/MoeB/HesA"/>
</dbReference>
<evidence type="ECO:0000313" key="3">
    <source>
        <dbReference type="EMBL" id="MUM76877.1"/>
    </source>
</evidence>
<keyword evidence="4" id="KW-1185">Reference proteome</keyword>
<organism evidence="3 4">
    <name type="scientific">Pseudodesulfovibrio alkaliphilus</name>
    <dbReference type="NCBI Taxonomy" id="2661613"/>
    <lineage>
        <taxon>Bacteria</taxon>
        <taxon>Pseudomonadati</taxon>
        <taxon>Thermodesulfobacteriota</taxon>
        <taxon>Desulfovibrionia</taxon>
        <taxon>Desulfovibrionales</taxon>
        <taxon>Desulfovibrionaceae</taxon>
    </lineage>
</organism>
<accession>A0A7K1KLI7</accession>
<dbReference type="InterPro" id="IPR035985">
    <property type="entry name" value="Ubiquitin-activating_enz"/>
</dbReference>
<reference evidence="3 4" key="1">
    <citation type="submission" date="2019-11" db="EMBL/GenBank/DDBJ databases">
        <title>Pseudodesulfovibrio alkaliphilus, sp. nov., an alkaliphilic sulfate-reducing bacteria from mud volcano of Taman peninsula, Russia.</title>
        <authorList>
            <person name="Frolova A."/>
            <person name="Merkel A.Y."/>
            <person name="Slobodkin A.I."/>
        </authorList>
    </citation>
    <scope>NUCLEOTIDE SEQUENCE [LARGE SCALE GENOMIC DNA]</scope>
    <source>
        <strain evidence="3 4">F-1</strain>
    </source>
</reference>
<evidence type="ECO:0000256" key="1">
    <source>
        <dbReference type="SAM" id="Phobius"/>
    </source>
</evidence>
<dbReference type="Gene3D" id="3.40.50.720">
    <property type="entry name" value="NAD(P)-binding Rossmann-like Domain"/>
    <property type="match status" value="1"/>
</dbReference>
<keyword evidence="1" id="KW-0812">Transmembrane</keyword>
<dbReference type="PANTHER" id="PTHR43267:SF3">
    <property type="entry name" value="THIF PROTEIN"/>
    <property type="match status" value="1"/>
</dbReference>
<gene>
    <name evidence="3" type="primary">thiF</name>
    <name evidence="3" type="ORF">GKC30_04430</name>
</gene>
<dbReference type="Pfam" id="PF00899">
    <property type="entry name" value="ThiF"/>
    <property type="match status" value="1"/>
</dbReference>
<keyword evidence="1" id="KW-1133">Transmembrane helix</keyword>
<dbReference type="GO" id="GO:0008641">
    <property type="term" value="F:ubiquitin-like modifier activating enzyme activity"/>
    <property type="evidence" value="ECO:0007669"/>
    <property type="project" value="InterPro"/>
</dbReference>
<dbReference type="RefSeq" id="WP_367613973.1">
    <property type="nucleotide sequence ID" value="NZ_WODC01000002.1"/>
</dbReference>
<dbReference type="SUPFAM" id="SSF69572">
    <property type="entry name" value="Activating enzymes of the ubiquitin-like proteins"/>
    <property type="match status" value="1"/>
</dbReference>
<dbReference type="GO" id="GO:0061503">
    <property type="term" value="F:tRNA threonylcarbamoyladenosine dehydratase"/>
    <property type="evidence" value="ECO:0007669"/>
    <property type="project" value="TreeGrafter"/>
</dbReference>
<dbReference type="InterPro" id="IPR000594">
    <property type="entry name" value="ThiF_NAD_FAD-bd"/>
</dbReference>
<dbReference type="InterPro" id="IPR012729">
    <property type="entry name" value="ThiF_fam2"/>
</dbReference>
<dbReference type="GO" id="GO:0061504">
    <property type="term" value="P:cyclic threonylcarbamoyladenosine biosynthetic process"/>
    <property type="evidence" value="ECO:0007669"/>
    <property type="project" value="TreeGrafter"/>
</dbReference>
<proteinExistence type="predicted"/>
<sequence>MNTVERGIAVYLGEERLRHLQGVTVGIAGAGGLGSNCAMLLVRSGFKRFVLADFDRVDASNLNRQAYEADQIGQLKVTALSQNMRAVNPDLGLDLCTERITSDNVAAVFSGCDAVVEAFDDPLCKRALVESLLPVGVLVVAASGIGGHGNADMLVTRRVRDNFILVGDMETECSMEHPPLGPRVALAAAKQADAVLDYFLKTFQEQGGA</sequence>
<evidence type="ECO:0000313" key="4">
    <source>
        <dbReference type="Proteomes" id="UP000461162"/>
    </source>
</evidence>
<comment type="caution">
    <text evidence="3">The sequence shown here is derived from an EMBL/GenBank/DDBJ whole genome shotgun (WGS) entry which is preliminary data.</text>
</comment>
<name>A0A7K1KLI7_9BACT</name>
<dbReference type="NCBIfam" id="NF006395">
    <property type="entry name" value="PRK08644.1"/>
    <property type="match status" value="1"/>
</dbReference>
<dbReference type="NCBIfam" id="TIGR02354">
    <property type="entry name" value="thiF_fam2"/>
    <property type="match status" value="1"/>
</dbReference>